<organism evidence="2 3">
    <name type="scientific">Panicum virgatum</name>
    <name type="common">Blackwell switchgrass</name>
    <dbReference type="NCBI Taxonomy" id="38727"/>
    <lineage>
        <taxon>Eukaryota</taxon>
        <taxon>Viridiplantae</taxon>
        <taxon>Streptophyta</taxon>
        <taxon>Embryophyta</taxon>
        <taxon>Tracheophyta</taxon>
        <taxon>Spermatophyta</taxon>
        <taxon>Magnoliopsida</taxon>
        <taxon>Liliopsida</taxon>
        <taxon>Poales</taxon>
        <taxon>Poaceae</taxon>
        <taxon>PACMAD clade</taxon>
        <taxon>Panicoideae</taxon>
        <taxon>Panicodae</taxon>
        <taxon>Paniceae</taxon>
        <taxon>Panicinae</taxon>
        <taxon>Panicum</taxon>
        <taxon>Panicum sect. Hiantes</taxon>
    </lineage>
</organism>
<reference evidence="2" key="1">
    <citation type="submission" date="2020-05" db="EMBL/GenBank/DDBJ databases">
        <title>WGS assembly of Panicum virgatum.</title>
        <authorList>
            <person name="Lovell J.T."/>
            <person name="Jenkins J."/>
            <person name="Shu S."/>
            <person name="Juenger T.E."/>
            <person name="Schmutz J."/>
        </authorList>
    </citation>
    <scope>NUCLEOTIDE SEQUENCE</scope>
    <source>
        <strain evidence="2">AP13</strain>
    </source>
</reference>
<dbReference type="CDD" id="cd22160">
    <property type="entry name" value="F-box_AtFBL13-like"/>
    <property type="match status" value="1"/>
</dbReference>
<gene>
    <name evidence="2" type="ORF">PVAP13_6NG101506</name>
</gene>
<dbReference type="Proteomes" id="UP000823388">
    <property type="component" value="Chromosome 6N"/>
</dbReference>
<evidence type="ECO:0000313" key="3">
    <source>
        <dbReference type="Proteomes" id="UP000823388"/>
    </source>
</evidence>
<dbReference type="InterPro" id="IPR036047">
    <property type="entry name" value="F-box-like_dom_sf"/>
</dbReference>
<evidence type="ECO:0000313" key="2">
    <source>
        <dbReference type="EMBL" id="KAG2577451.1"/>
    </source>
</evidence>
<protein>
    <recommendedName>
        <fullName evidence="1">F-box domain-containing protein</fullName>
    </recommendedName>
</protein>
<dbReference type="PROSITE" id="PS50181">
    <property type="entry name" value="FBOX"/>
    <property type="match status" value="1"/>
</dbReference>
<comment type="caution">
    <text evidence="2">The sequence shown here is derived from an EMBL/GenBank/DDBJ whole genome shotgun (WGS) entry which is preliminary data.</text>
</comment>
<dbReference type="InterPro" id="IPR053781">
    <property type="entry name" value="F-box_AtFBL13-like"/>
</dbReference>
<name>A0A8T0QW71_PANVG</name>
<dbReference type="AlphaFoldDB" id="A0A8T0QW71"/>
<dbReference type="Gene3D" id="1.20.1280.50">
    <property type="match status" value="1"/>
</dbReference>
<dbReference type="EMBL" id="CM029048">
    <property type="protein sequence ID" value="KAG2577451.1"/>
    <property type="molecule type" value="Genomic_DNA"/>
</dbReference>
<dbReference type="InterPro" id="IPR053197">
    <property type="entry name" value="F-box_SCFL_complex_component"/>
</dbReference>
<accession>A0A8T0QW71</accession>
<sequence length="460" mass="51572">MARGSGLADEAAVASDDYGEDRISALPDDALHHILFFLPSDDAVQTCVLARRWRHLWRFTLSLRVTPRPGGWTASTLTSFVNHFLLLRAAAVPVHECDILCGQFDDGDSESGEDDLPDLYKYTLDEELNQAACLWIRHALANSQPRVLRVRFRARRRLCLDDVPYFASPLLKTEELTDATFHDPSRCIDFSMCPALEDLTKRGCKIFSDRISSASLARLAVSPLLAAISTGSAPLLEKMPLLVAASVTLEGMCVDTCLHNVCKHWLRKFNGGDRDSCYCIDDDGKGVYLENLYSCDSCYGRDDGSSVVLQGLSEATDLELISNPRVFIFRKDCNSCTTFSKLRTLLLNEWCLAVDFGALIYFLQCSPVLEKLTLELGYCETRYPVTKTDEGYNPKEELFFVSKQLKMVEIRCAKKNNLVEKLLLLLMTNGVPSEQIQIEQNFSPPDLSGYETANSEYGDW</sequence>
<evidence type="ECO:0000259" key="1">
    <source>
        <dbReference type="PROSITE" id="PS50181"/>
    </source>
</evidence>
<feature type="domain" description="F-box" evidence="1">
    <location>
        <begin position="20"/>
        <end position="56"/>
    </location>
</feature>
<dbReference type="PANTHER" id="PTHR34223:SF51">
    <property type="entry name" value="OS06G0556300 PROTEIN"/>
    <property type="match status" value="1"/>
</dbReference>
<dbReference type="Pfam" id="PF00646">
    <property type="entry name" value="F-box"/>
    <property type="match status" value="1"/>
</dbReference>
<dbReference type="InterPro" id="IPR001810">
    <property type="entry name" value="F-box_dom"/>
</dbReference>
<proteinExistence type="predicted"/>
<dbReference type="PANTHER" id="PTHR34223">
    <property type="entry name" value="OS11G0201299 PROTEIN"/>
    <property type="match status" value="1"/>
</dbReference>
<keyword evidence="3" id="KW-1185">Reference proteome</keyword>
<dbReference type="SUPFAM" id="SSF81383">
    <property type="entry name" value="F-box domain"/>
    <property type="match status" value="1"/>
</dbReference>